<keyword evidence="5" id="KW-1185">Reference proteome</keyword>
<dbReference type="SUPFAM" id="SSF46689">
    <property type="entry name" value="Homeodomain-like"/>
    <property type="match status" value="1"/>
</dbReference>
<evidence type="ECO:0000313" key="4">
    <source>
        <dbReference type="EMBL" id="QUS37163.1"/>
    </source>
</evidence>
<evidence type="ECO:0000259" key="3">
    <source>
        <dbReference type="PROSITE" id="PS50977"/>
    </source>
</evidence>
<dbReference type="PANTHER" id="PTHR30055:SF196">
    <property type="entry name" value="HTH-TYPE TRANSCRIPTIONAL REGULATOR RUTR"/>
    <property type="match status" value="1"/>
</dbReference>
<keyword evidence="4" id="KW-0614">Plasmid</keyword>
<dbReference type="GO" id="GO:0000976">
    <property type="term" value="F:transcription cis-regulatory region binding"/>
    <property type="evidence" value="ECO:0007669"/>
    <property type="project" value="TreeGrafter"/>
</dbReference>
<dbReference type="Pfam" id="PF08362">
    <property type="entry name" value="TetR_C_3"/>
    <property type="match status" value="1"/>
</dbReference>
<reference evidence="4" key="1">
    <citation type="submission" date="2020-01" db="EMBL/GenBank/DDBJ databases">
        <authorList>
            <person name="Yang Y."/>
            <person name="Kwon Y.M."/>
        </authorList>
    </citation>
    <scope>NUCLEOTIDE SEQUENCE</scope>
    <source>
        <strain evidence="4">PG104</strain>
        <plasmid evidence="4">unnamed2</plasmid>
    </source>
</reference>
<dbReference type="AlphaFoldDB" id="A0A8J8MVN3"/>
<sequence>MTDPMPRPKTRNQLEKRKVILEAALEIFSENGLRGATLEMIATQAGLSKQNLIYYVPTKEALYVELLEGQLDAWLQPLRDIDAAGDPQTEILTYVRRKLTLSETMPRESRLFATEMLQNAPRLSPVLSGRLRALVDEKAAILAGWARDGRIAPLDPHHLIFAIWSMTQHYADFDVQISAVLGPDRAPRRHREAEAFVTAAILRIIDPAPLAHDGGAA</sequence>
<feature type="domain" description="HTH tetR-type" evidence="3">
    <location>
        <begin position="14"/>
        <end position="74"/>
    </location>
</feature>
<dbReference type="KEGG" id="fap:GR316_12345"/>
<geneLocation type="plasmid" evidence="4 5">
    <name>unnamed2</name>
</geneLocation>
<gene>
    <name evidence="4" type="ORF">GR316_12345</name>
</gene>
<dbReference type="InterPro" id="IPR009057">
    <property type="entry name" value="Homeodomain-like_sf"/>
</dbReference>
<dbReference type="Proteomes" id="UP000679284">
    <property type="component" value="Plasmid unnamed2"/>
</dbReference>
<accession>A0A8J8MVN3</accession>
<dbReference type="InterPro" id="IPR001647">
    <property type="entry name" value="HTH_TetR"/>
</dbReference>
<dbReference type="EMBL" id="CP047291">
    <property type="protein sequence ID" value="QUS37163.1"/>
    <property type="molecule type" value="Genomic_DNA"/>
</dbReference>
<feature type="DNA-binding region" description="H-T-H motif" evidence="2">
    <location>
        <begin position="37"/>
        <end position="56"/>
    </location>
</feature>
<dbReference type="SUPFAM" id="SSF48498">
    <property type="entry name" value="Tetracyclin repressor-like, C-terminal domain"/>
    <property type="match status" value="1"/>
</dbReference>
<dbReference type="Gene3D" id="1.10.10.60">
    <property type="entry name" value="Homeodomain-like"/>
    <property type="match status" value="1"/>
</dbReference>
<dbReference type="GO" id="GO:0045892">
    <property type="term" value="P:negative regulation of DNA-templated transcription"/>
    <property type="evidence" value="ECO:0007669"/>
    <property type="project" value="InterPro"/>
</dbReference>
<keyword evidence="1 2" id="KW-0238">DNA-binding</keyword>
<dbReference type="PROSITE" id="PS50977">
    <property type="entry name" value="HTH_TETR_2"/>
    <property type="match status" value="1"/>
</dbReference>
<dbReference type="Pfam" id="PF00440">
    <property type="entry name" value="TetR_N"/>
    <property type="match status" value="1"/>
</dbReference>
<proteinExistence type="predicted"/>
<dbReference type="InterPro" id="IPR036271">
    <property type="entry name" value="Tet_transcr_reg_TetR-rel_C_sf"/>
</dbReference>
<name>A0A8J8MVN3_9RHOB</name>
<evidence type="ECO:0000256" key="1">
    <source>
        <dbReference type="ARBA" id="ARBA00023125"/>
    </source>
</evidence>
<evidence type="ECO:0000256" key="2">
    <source>
        <dbReference type="PROSITE-ProRule" id="PRU00335"/>
    </source>
</evidence>
<dbReference type="GO" id="GO:0003700">
    <property type="term" value="F:DNA-binding transcription factor activity"/>
    <property type="evidence" value="ECO:0007669"/>
    <property type="project" value="TreeGrafter"/>
</dbReference>
<dbReference type="PANTHER" id="PTHR30055">
    <property type="entry name" value="HTH-TYPE TRANSCRIPTIONAL REGULATOR RUTR"/>
    <property type="match status" value="1"/>
</dbReference>
<evidence type="ECO:0000313" key="5">
    <source>
        <dbReference type="Proteomes" id="UP000679284"/>
    </source>
</evidence>
<dbReference type="InterPro" id="IPR013573">
    <property type="entry name" value="Tscrpt_reg_YcdC_C"/>
</dbReference>
<dbReference type="Gene3D" id="1.10.357.10">
    <property type="entry name" value="Tetracycline Repressor, domain 2"/>
    <property type="match status" value="1"/>
</dbReference>
<dbReference type="InterPro" id="IPR050109">
    <property type="entry name" value="HTH-type_TetR-like_transc_reg"/>
</dbReference>
<protein>
    <submittedName>
        <fullName evidence="4">TetR family transcriptional regulator</fullName>
    </submittedName>
</protein>
<dbReference type="PRINTS" id="PR00455">
    <property type="entry name" value="HTHTETR"/>
</dbReference>
<organism evidence="4 5">
    <name type="scientific">Falsirhodobacter algicola</name>
    <dbReference type="NCBI Taxonomy" id="2692330"/>
    <lineage>
        <taxon>Bacteria</taxon>
        <taxon>Pseudomonadati</taxon>
        <taxon>Pseudomonadota</taxon>
        <taxon>Alphaproteobacteria</taxon>
        <taxon>Rhodobacterales</taxon>
        <taxon>Paracoccaceae</taxon>
        <taxon>Falsirhodobacter</taxon>
    </lineage>
</organism>